<evidence type="ECO:0000256" key="8">
    <source>
        <dbReference type="ARBA" id="ARBA00022989"/>
    </source>
</evidence>
<dbReference type="OMA" id="QQYGWFV"/>
<evidence type="ECO:0000256" key="7">
    <source>
        <dbReference type="ARBA" id="ARBA00022933"/>
    </source>
</evidence>
<accession>A0A8W8LE36</accession>
<keyword evidence="4" id="KW-0963">Cytoplasm</keyword>
<evidence type="ECO:0008006" key="14">
    <source>
        <dbReference type="Google" id="ProtNLM"/>
    </source>
</evidence>
<dbReference type="GO" id="GO:0030968">
    <property type="term" value="P:endoplasmic reticulum unfolded protein response"/>
    <property type="evidence" value="ECO:0007669"/>
    <property type="project" value="TreeGrafter"/>
</dbReference>
<evidence type="ECO:0000256" key="6">
    <source>
        <dbReference type="ARBA" id="ARBA00022824"/>
    </source>
</evidence>
<protein>
    <recommendedName>
        <fullName evidence="14">Selenoprotein S</fullName>
    </recommendedName>
</protein>
<dbReference type="GeneID" id="105344351"/>
<name>A0A8W8LE36_MAGGI</name>
<dbReference type="GO" id="GO:0036502">
    <property type="term" value="C:Derlin-1-VIMP complex"/>
    <property type="evidence" value="ECO:0007669"/>
    <property type="project" value="TreeGrafter"/>
</dbReference>
<reference evidence="12" key="1">
    <citation type="submission" date="2022-08" db="UniProtKB">
        <authorList>
            <consortium name="EnsemblMetazoa"/>
        </authorList>
    </citation>
    <scope>IDENTIFICATION</scope>
    <source>
        <strain evidence="12">05x7-T-G4-1.051#20</strain>
    </source>
</reference>
<feature type="region of interest" description="Disordered" evidence="10">
    <location>
        <begin position="110"/>
        <end position="186"/>
    </location>
</feature>
<dbReference type="PANTHER" id="PTHR28621:SF1">
    <property type="entry name" value="SELENOPROTEIN S"/>
    <property type="match status" value="1"/>
</dbReference>
<keyword evidence="8 11" id="KW-1133">Transmembrane helix</keyword>
<dbReference type="AlphaFoldDB" id="A0A8W8LE36"/>
<evidence type="ECO:0000256" key="5">
    <source>
        <dbReference type="ARBA" id="ARBA00022692"/>
    </source>
</evidence>
<dbReference type="KEGG" id="crg:105344351"/>
<keyword evidence="7" id="KW-0712">Selenocysteine</keyword>
<dbReference type="GO" id="GO:0036513">
    <property type="term" value="C:Derlin-1 retrotranslocation complex"/>
    <property type="evidence" value="ECO:0007669"/>
    <property type="project" value="TreeGrafter"/>
</dbReference>
<dbReference type="Pfam" id="PF06936">
    <property type="entry name" value="Selenoprotein_S"/>
    <property type="match status" value="1"/>
</dbReference>
<evidence type="ECO:0000256" key="4">
    <source>
        <dbReference type="ARBA" id="ARBA00022490"/>
    </source>
</evidence>
<keyword evidence="9 11" id="KW-0472">Membrane</keyword>
<dbReference type="EnsemblMetazoa" id="G27645.6">
    <property type="protein sequence ID" value="G27645.6:cds"/>
    <property type="gene ID" value="G27645"/>
</dbReference>
<dbReference type="PANTHER" id="PTHR28621">
    <property type="entry name" value="SELENOPROTEIN S"/>
    <property type="match status" value="1"/>
</dbReference>
<dbReference type="Gene3D" id="6.10.250.2950">
    <property type="match status" value="1"/>
</dbReference>
<proteinExistence type="inferred from homology"/>
<organism evidence="12 13">
    <name type="scientific">Magallana gigas</name>
    <name type="common">Pacific oyster</name>
    <name type="synonym">Crassostrea gigas</name>
    <dbReference type="NCBI Taxonomy" id="29159"/>
    <lineage>
        <taxon>Eukaryota</taxon>
        <taxon>Metazoa</taxon>
        <taxon>Spiralia</taxon>
        <taxon>Lophotrochozoa</taxon>
        <taxon>Mollusca</taxon>
        <taxon>Bivalvia</taxon>
        <taxon>Autobranchia</taxon>
        <taxon>Pteriomorphia</taxon>
        <taxon>Ostreida</taxon>
        <taxon>Ostreoidea</taxon>
        <taxon>Ostreidae</taxon>
        <taxon>Magallana</taxon>
    </lineage>
</organism>
<keyword evidence="6" id="KW-0256">Endoplasmic reticulum</keyword>
<evidence type="ECO:0000256" key="9">
    <source>
        <dbReference type="ARBA" id="ARBA00023136"/>
    </source>
</evidence>
<evidence type="ECO:0000256" key="2">
    <source>
        <dbReference type="ARBA" id="ARBA00004496"/>
    </source>
</evidence>
<keyword evidence="5 11" id="KW-0812">Transmembrane</keyword>
<dbReference type="GO" id="GO:0030970">
    <property type="term" value="P:retrograde protein transport, ER to cytosol"/>
    <property type="evidence" value="ECO:0007669"/>
    <property type="project" value="TreeGrafter"/>
</dbReference>
<dbReference type="EnsemblMetazoa" id="G27645.3">
    <property type="protein sequence ID" value="G27645.3:cds"/>
    <property type="gene ID" value="G27645"/>
</dbReference>
<dbReference type="OrthoDB" id="75792at2759"/>
<feature type="compositionally biased region" description="Basic and acidic residues" evidence="10">
    <location>
        <begin position="114"/>
        <end position="128"/>
    </location>
</feature>
<evidence type="ECO:0000256" key="11">
    <source>
        <dbReference type="SAM" id="Phobius"/>
    </source>
</evidence>
<keyword evidence="13" id="KW-1185">Reference proteome</keyword>
<comment type="subcellular location">
    <subcellularLocation>
        <location evidence="2">Cytoplasm</location>
    </subcellularLocation>
    <subcellularLocation>
        <location evidence="1">Endoplasmic reticulum membrane</location>
        <topology evidence="1">Single-pass membrane protein</topology>
    </subcellularLocation>
</comment>
<evidence type="ECO:0000256" key="3">
    <source>
        <dbReference type="ARBA" id="ARBA00011034"/>
    </source>
</evidence>
<evidence type="ECO:0000256" key="10">
    <source>
        <dbReference type="SAM" id="MobiDB-lite"/>
    </source>
</evidence>
<dbReference type="EnsemblMetazoa" id="G27645.2">
    <property type="protein sequence ID" value="G27645.2:cds"/>
    <property type="gene ID" value="G27645"/>
</dbReference>
<sequence length="186" mass="21327">MDDDGVTIHSEGEDGFVPETKSKNTAFLSVLFDSGVEYLQQYGWFILLGVLILLYIKTKLDPKIRKLKSKAEDISYQKKFDPDTTQRRLEAMERARMKLQEEHDAKAAMYAEQQKQKEEEKRKQKIEEWENLQDGKGYRSKVKPKDESSESPGKLKPKPKLRQNDYNPLMGGGGPGYRPARRTGGG</sequence>
<evidence type="ECO:0000256" key="1">
    <source>
        <dbReference type="ARBA" id="ARBA00004389"/>
    </source>
</evidence>
<feature type="transmembrane region" description="Helical" evidence="11">
    <location>
        <begin position="38"/>
        <end position="56"/>
    </location>
</feature>
<dbReference type="EnsemblMetazoa" id="G27645.4">
    <property type="protein sequence ID" value="G27645.4:cds"/>
    <property type="gene ID" value="G27645"/>
</dbReference>
<comment type="similarity">
    <text evidence="3">Belongs to the selenoprotein S family.</text>
</comment>
<evidence type="ECO:0000313" key="12">
    <source>
        <dbReference type="EnsemblMetazoa" id="G27645.4:cds"/>
    </source>
</evidence>
<dbReference type="InterPro" id="IPR009703">
    <property type="entry name" value="Selenoprotein_S"/>
</dbReference>
<evidence type="ECO:0000313" key="13">
    <source>
        <dbReference type="Proteomes" id="UP000005408"/>
    </source>
</evidence>
<dbReference type="Proteomes" id="UP000005408">
    <property type="component" value="Unassembled WGS sequence"/>
</dbReference>
<dbReference type="RefSeq" id="XP_034303233.1">
    <property type="nucleotide sequence ID" value="XM_034447342.2"/>
</dbReference>